<gene>
    <name evidence="2" type="ORF">NCS_11090</name>
</gene>
<feature type="coiled-coil region" evidence="1">
    <location>
        <begin position="36"/>
        <end position="64"/>
    </location>
</feature>
<dbReference type="InterPro" id="IPR051404">
    <property type="entry name" value="TA_system_antitoxin"/>
</dbReference>
<keyword evidence="3" id="KW-1185">Reference proteome</keyword>
<evidence type="ECO:0000313" key="3">
    <source>
        <dbReference type="Proteomes" id="UP000230607"/>
    </source>
</evidence>
<dbReference type="RefSeq" id="WP_157927282.1">
    <property type="nucleotide sequence ID" value="NZ_LT841358.1"/>
</dbReference>
<organism evidence="2 3">
    <name type="scientific">Candidatus Nitrosotalea okcheonensis</name>
    <dbReference type="NCBI Taxonomy" id="1903276"/>
    <lineage>
        <taxon>Archaea</taxon>
        <taxon>Nitrososphaerota</taxon>
        <taxon>Nitrososphaeria</taxon>
        <taxon>Nitrosotaleales</taxon>
        <taxon>Nitrosotaleaceae</taxon>
        <taxon>Nitrosotalea</taxon>
    </lineage>
</organism>
<dbReference type="InterPro" id="IPR035069">
    <property type="entry name" value="TTHA1013/TTHA0281-like"/>
</dbReference>
<dbReference type="Gene3D" id="3.30.160.250">
    <property type="match status" value="1"/>
</dbReference>
<dbReference type="PANTHER" id="PTHR34504">
    <property type="entry name" value="ANTITOXIN HICB"/>
    <property type="match status" value="1"/>
</dbReference>
<reference evidence="3" key="1">
    <citation type="submission" date="2017-03" db="EMBL/GenBank/DDBJ databases">
        <authorList>
            <person name="Herbold C."/>
        </authorList>
    </citation>
    <scope>NUCLEOTIDE SEQUENCE [LARGE SCALE GENOMIC DNA]</scope>
</reference>
<evidence type="ECO:0000256" key="1">
    <source>
        <dbReference type="SAM" id="Coils"/>
    </source>
</evidence>
<evidence type="ECO:0000313" key="2">
    <source>
        <dbReference type="EMBL" id="SMH71283.1"/>
    </source>
</evidence>
<dbReference type="PANTHER" id="PTHR34504:SF4">
    <property type="entry name" value="ANTITOXIN HICB"/>
    <property type="match status" value="1"/>
</dbReference>
<dbReference type="OrthoDB" id="133743at2157"/>
<proteinExistence type="predicted"/>
<dbReference type="AlphaFoldDB" id="A0A2H1FEV2"/>
<dbReference type="EMBL" id="LT841358">
    <property type="protein sequence ID" value="SMH71283.1"/>
    <property type="molecule type" value="Genomic_DNA"/>
</dbReference>
<name>A0A2H1FEV2_9ARCH</name>
<protein>
    <submittedName>
        <fullName evidence="2">Uncharacterized protein</fullName>
    </submittedName>
</protein>
<sequence>MAAKRKFTIIIQEDPEGGYTGRCLELRGAISEGRTIEELKQNMTEAIELVLESLEEDARKYRKLVIEIPS</sequence>
<keyword evidence="1" id="KW-0175">Coiled coil</keyword>
<dbReference type="SUPFAM" id="SSF143100">
    <property type="entry name" value="TTHA1013/TTHA0281-like"/>
    <property type="match status" value="1"/>
</dbReference>
<accession>A0A2H1FEV2</accession>
<dbReference type="Proteomes" id="UP000230607">
    <property type="component" value="Chromosome 1"/>
</dbReference>